<evidence type="ECO:0000313" key="3">
    <source>
        <dbReference type="EMBL" id="WED65132.1"/>
    </source>
</evidence>
<dbReference type="EMBL" id="CP119075">
    <property type="protein sequence ID" value="WED65132.1"/>
    <property type="molecule type" value="Genomic_DNA"/>
</dbReference>
<dbReference type="Gene3D" id="2.130.10.10">
    <property type="entry name" value="YVTN repeat-like/Quinoprotein amine dehydrogenase"/>
    <property type="match status" value="2"/>
</dbReference>
<protein>
    <submittedName>
        <fullName evidence="3">PQQ-binding-like beta-propeller repeat protein</fullName>
    </submittedName>
</protein>
<dbReference type="InterPro" id="IPR011047">
    <property type="entry name" value="Quinoprotein_ADH-like_sf"/>
</dbReference>
<organism evidence="3 4">
    <name type="scientific">Synoicihabitans lomoniglobus</name>
    <dbReference type="NCBI Taxonomy" id="2909285"/>
    <lineage>
        <taxon>Bacteria</taxon>
        <taxon>Pseudomonadati</taxon>
        <taxon>Verrucomicrobiota</taxon>
        <taxon>Opitutia</taxon>
        <taxon>Opitutales</taxon>
        <taxon>Opitutaceae</taxon>
        <taxon>Synoicihabitans</taxon>
    </lineage>
</organism>
<evidence type="ECO:0000313" key="4">
    <source>
        <dbReference type="Proteomes" id="UP001218638"/>
    </source>
</evidence>
<reference evidence="3" key="1">
    <citation type="submission" date="2023-03" db="EMBL/GenBank/DDBJ databases">
        <title>Lomoglobus Profundus gen. nov., sp. nov., a novel member of the phylum Verrucomicrobia, isolated from deep-marine sediment of South China Sea.</title>
        <authorList>
            <person name="Ahmad T."/>
            <person name="Ishaq S.E."/>
            <person name="Wang F."/>
        </authorList>
    </citation>
    <scope>NUCLEOTIDE SEQUENCE</scope>
    <source>
        <strain evidence="3">LMO-M01</strain>
    </source>
</reference>
<accession>A0AAF0CI94</accession>
<proteinExistence type="predicted"/>
<dbReference type="InterPro" id="IPR018391">
    <property type="entry name" value="PQQ_b-propeller_rpt"/>
</dbReference>
<feature type="chain" id="PRO_5041915214" evidence="1">
    <location>
        <begin position="21"/>
        <end position="584"/>
    </location>
</feature>
<feature type="signal peptide" evidence="1">
    <location>
        <begin position="1"/>
        <end position="20"/>
    </location>
</feature>
<dbReference type="InterPro" id="IPR015943">
    <property type="entry name" value="WD40/YVTN_repeat-like_dom_sf"/>
</dbReference>
<evidence type="ECO:0000259" key="2">
    <source>
        <dbReference type="Pfam" id="PF13360"/>
    </source>
</evidence>
<evidence type="ECO:0000256" key="1">
    <source>
        <dbReference type="SAM" id="SignalP"/>
    </source>
</evidence>
<dbReference type="InterPro" id="IPR002372">
    <property type="entry name" value="PQQ_rpt_dom"/>
</dbReference>
<name>A0AAF0CI94_9BACT</name>
<dbReference type="SUPFAM" id="SSF50998">
    <property type="entry name" value="Quinoprotein alcohol dehydrogenase-like"/>
    <property type="match status" value="2"/>
</dbReference>
<sequence length="584" mass="62627">MSSRPRCFLFLLLCTGTVAAASHTTWSVQTLGPIRGSAVIEGDSIYFGSADGNLYAADPANGELRWKFETGGPIAGAPAVAGNTVVVAGRGETVHALQAHDGTPLWSFTMQPTLPTPTGWNYFTATPVIDGEQVLVGSGDGHLYALDLTTGALRWKFKTGDSLRATPLVVDGVVYQPSGDDHIYALAATDGTLQWKFATEGVDLDLSQGFIRSDIFTRPIVQDGLLIVGCRDGKVYAIDIATHAKVWDFSYGSTWAMSTTVADATVYVGWSTNNKVNALDLATGKLKWEAEAPAHTYTTGVILDDQIYWGCADGKLYGYNRTEGTLEWSYDTGADIYASAVYAHDRFFVGGDDGRLRAITARGPDTSKAVYLPAVVPDSIKGFVVDPTLVPYLTARGYTRLDSAAALTDWIATHTADTAPSVVVFGFAQIPTDLMGADPATGPLRAYLAAGGKVVWPWGMANKFTFDEQGAFDAYNPTTAGELLDVSFLGFEDSGNYYARPTQTGRNWGLPAWLKTTFASLQPGSYDDVTPLAFDEYGRVSAFLKSFHPRPASGWVSFSPTGFGVPLREAELATLARVAAYGLE</sequence>
<dbReference type="Pfam" id="PF13360">
    <property type="entry name" value="PQQ_2"/>
    <property type="match status" value="1"/>
</dbReference>
<feature type="domain" description="Pyrrolo-quinoline quinone repeat" evidence="2">
    <location>
        <begin position="91"/>
        <end position="247"/>
    </location>
</feature>
<dbReference type="SMART" id="SM00564">
    <property type="entry name" value="PQQ"/>
    <property type="match status" value="7"/>
</dbReference>
<dbReference type="PANTHER" id="PTHR34512">
    <property type="entry name" value="CELL SURFACE PROTEIN"/>
    <property type="match status" value="1"/>
</dbReference>
<keyword evidence="4" id="KW-1185">Reference proteome</keyword>
<dbReference type="RefSeq" id="WP_330929518.1">
    <property type="nucleotide sequence ID" value="NZ_CP119075.1"/>
</dbReference>
<dbReference type="PANTHER" id="PTHR34512:SF30">
    <property type="entry name" value="OUTER MEMBRANE PROTEIN ASSEMBLY FACTOR BAMB"/>
    <property type="match status" value="1"/>
</dbReference>
<gene>
    <name evidence="3" type="ORF">PXH66_22570</name>
</gene>
<keyword evidence="1" id="KW-0732">Signal</keyword>
<dbReference type="AlphaFoldDB" id="A0AAF0CI94"/>
<dbReference type="Proteomes" id="UP001218638">
    <property type="component" value="Chromosome"/>
</dbReference>
<dbReference type="KEGG" id="slom:PXH66_22570"/>